<proteinExistence type="predicted"/>
<sequence>MDRVRDLQTDLKVRLDQGQFVKEVEKFCLEEALKNLATAETHLNGFLQVDKQRGG</sequence>
<gene>
    <name evidence="1" type="ORF">METZ01_LOCUS250356</name>
</gene>
<organism evidence="1">
    <name type="scientific">marine metagenome</name>
    <dbReference type="NCBI Taxonomy" id="408172"/>
    <lineage>
        <taxon>unclassified sequences</taxon>
        <taxon>metagenomes</taxon>
        <taxon>ecological metagenomes</taxon>
    </lineage>
</organism>
<dbReference type="AlphaFoldDB" id="A0A382IDZ0"/>
<evidence type="ECO:0000313" key="1">
    <source>
        <dbReference type="EMBL" id="SVB97502.1"/>
    </source>
</evidence>
<accession>A0A382IDZ0</accession>
<dbReference type="EMBL" id="UINC01066612">
    <property type="protein sequence ID" value="SVB97502.1"/>
    <property type="molecule type" value="Genomic_DNA"/>
</dbReference>
<name>A0A382IDZ0_9ZZZZ</name>
<protein>
    <submittedName>
        <fullName evidence="1">Uncharacterized protein</fullName>
    </submittedName>
</protein>
<reference evidence="1" key="1">
    <citation type="submission" date="2018-05" db="EMBL/GenBank/DDBJ databases">
        <authorList>
            <person name="Lanie J.A."/>
            <person name="Ng W.-L."/>
            <person name="Kazmierczak K.M."/>
            <person name="Andrzejewski T.M."/>
            <person name="Davidsen T.M."/>
            <person name="Wayne K.J."/>
            <person name="Tettelin H."/>
            <person name="Glass J.I."/>
            <person name="Rusch D."/>
            <person name="Podicherti R."/>
            <person name="Tsui H.-C.T."/>
            <person name="Winkler M.E."/>
        </authorList>
    </citation>
    <scope>NUCLEOTIDE SEQUENCE</scope>
</reference>